<dbReference type="PANTHER" id="PTHR36482">
    <property type="entry name" value="OSJNBA0024J22.15 PROTEIN"/>
    <property type="match status" value="1"/>
</dbReference>
<sequence length="209" mass="22950">MASNVFGTPVTDATLMGMTEYHDKPIQAVHRAKVALEMKNAEGKDTEARSFTERVQEAIERKGVKCLVYNATGGPMKLVAAFEYIGCVSQSPYPNVIQNGQWAAFVHEKTSSASCGAVIYEETRSGGRQFVVGWCQEDDSLSQCYAEIRPYGYYGNVSNDTLREALKDQIRNSVFTHICEDGEDTILSSIGDAPLPAYEAILTKKAALM</sequence>
<dbReference type="Pfam" id="PF21230">
    <property type="entry name" value="Nakanori"/>
    <property type="match status" value="1"/>
</dbReference>
<proteinExistence type="predicted"/>
<name>A0AAW1LQM0_SAPOF</name>
<organism evidence="1 2">
    <name type="scientific">Saponaria officinalis</name>
    <name type="common">Common soapwort</name>
    <name type="synonym">Lychnis saponaria</name>
    <dbReference type="NCBI Taxonomy" id="3572"/>
    <lineage>
        <taxon>Eukaryota</taxon>
        <taxon>Viridiplantae</taxon>
        <taxon>Streptophyta</taxon>
        <taxon>Embryophyta</taxon>
        <taxon>Tracheophyta</taxon>
        <taxon>Spermatophyta</taxon>
        <taxon>Magnoliopsida</taxon>
        <taxon>eudicotyledons</taxon>
        <taxon>Gunneridae</taxon>
        <taxon>Pentapetalae</taxon>
        <taxon>Caryophyllales</taxon>
        <taxon>Caryophyllaceae</taxon>
        <taxon>Caryophylleae</taxon>
        <taxon>Saponaria</taxon>
    </lineage>
</organism>
<gene>
    <name evidence="1" type="ORF">RND81_04G237100</name>
</gene>
<keyword evidence="2" id="KW-1185">Reference proteome</keyword>
<comment type="caution">
    <text evidence="1">The sequence shown here is derived from an EMBL/GenBank/DDBJ whole genome shotgun (WGS) entry which is preliminary data.</text>
</comment>
<dbReference type="AlphaFoldDB" id="A0AAW1LQM0"/>
<dbReference type="InterPro" id="IPR049065">
    <property type="entry name" value="Nakanori"/>
</dbReference>
<dbReference type="PANTHER" id="PTHR36482:SF5">
    <property type="entry name" value="23 KDA JASMONATE-INDUCED PROTEIN-LIKE"/>
    <property type="match status" value="1"/>
</dbReference>
<dbReference type="Proteomes" id="UP001443914">
    <property type="component" value="Unassembled WGS sequence"/>
</dbReference>
<dbReference type="InterPro" id="IPR053085">
    <property type="entry name" value="Jasmonate-induced_protein"/>
</dbReference>
<evidence type="ECO:0000313" key="2">
    <source>
        <dbReference type="Proteomes" id="UP001443914"/>
    </source>
</evidence>
<protein>
    <submittedName>
        <fullName evidence="1">Uncharacterized protein</fullName>
    </submittedName>
</protein>
<dbReference type="EMBL" id="JBDFQZ010000004">
    <property type="protein sequence ID" value="KAK9735908.1"/>
    <property type="molecule type" value="Genomic_DNA"/>
</dbReference>
<accession>A0AAW1LQM0</accession>
<evidence type="ECO:0000313" key="1">
    <source>
        <dbReference type="EMBL" id="KAK9735908.1"/>
    </source>
</evidence>
<reference evidence="1" key="1">
    <citation type="submission" date="2024-03" db="EMBL/GenBank/DDBJ databases">
        <title>WGS assembly of Saponaria officinalis var. Norfolk2.</title>
        <authorList>
            <person name="Jenkins J."/>
            <person name="Shu S."/>
            <person name="Grimwood J."/>
            <person name="Barry K."/>
            <person name="Goodstein D."/>
            <person name="Schmutz J."/>
            <person name="Leebens-Mack J."/>
            <person name="Osbourn A."/>
        </authorList>
    </citation>
    <scope>NUCLEOTIDE SEQUENCE [LARGE SCALE GENOMIC DNA]</scope>
    <source>
        <strain evidence="1">JIC</strain>
    </source>
</reference>